<organism evidence="2 3">
    <name type="scientific">Kluyvera cryocrescens</name>
    <name type="common">Kluyvera citrophila</name>
    <dbReference type="NCBI Taxonomy" id="580"/>
    <lineage>
        <taxon>Bacteria</taxon>
        <taxon>Pseudomonadati</taxon>
        <taxon>Pseudomonadota</taxon>
        <taxon>Gammaproteobacteria</taxon>
        <taxon>Enterobacterales</taxon>
        <taxon>Enterobacteriaceae</taxon>
        <taxon>Kluyvera</taxon>
    </lineage>
</organism>
<evidence type="ECO:0000313" key="2">
    <source>
        <dbReference type="EMBL" id="VFS89402.1"/>
    </source>
</evidence>
<feature type="domain" description="Bacterial Ig-like" evidence="1">
    <location>
        <begin position="3"/>
        <end position="60"/>
    </location>
</feature>
<reference evidence="2 3" key="1">
    <citation type="submission" date="2019-03" db="EMBL/GenBank/DDBJ databases">
        <authorList>
            <consortium name="Pathogen Informatics"/>
        </authorList>
    </citation>
    <scope>NUCLEOTIDE SEQUENCE [LARGE SCALE GENOMIC DNA]</scope>
    <source>
        <strain evidence="2 3">NCTC12993</strain>
    </source>
</reference>
<keyword evidence="3" id="KW-1185">Reference proteome</keyword>
<dbReference type="InterPro" id="IPR044016">
    <property type="entry name" value="Big_13"/>
</dbReference>
<dbReference type="Proteomes" id="UP000401081">
    <property type="component" value="Unassembled WGS sequence"/>
</dbReference>
<dbReference type="Pfam" id="PF19077">
    <property type="entry name" value="Big_13"/>
    <property type="match status" value="1"/>
</dbReference>
<gene>
    <name evidence="2" type="ORF">NCTC12993_07264</name>
</gene>
<protein>
    <recommendedName>
        <fullName evidence="1">Bacterial Ig-like domain-containing protein</fullName>
    </recommendedName>
</protein>
<dbReference type="AlphaFoldDB" id="A0A485CXB4"/>
<proteinExistence type="predicted"/>
<name>A0A485CXB4_KLUCR</name>
<evidence type="ECO:0000313" key="3">
    <source>
        <dbReference type="Proteomes" id="UP000401081"/>
    </source>
</evidence>
<dbReference type="EMBL" id="CAADJD010000031">
    <property type="protein sequence ID" value="VFS89402.1"/>
    <property type="molecule type" value="Genomic_DNA"/>
</dbReference>
<dbReference type="Gene3D" id="3.30.420.430">
    <property type="match status" value="1"/>
</dbReference>
<sequence length="108" mass="11128">MVSIYNDTKLVGSVEVTATDGSWSFTTDELDDGVASLTTKVTDKAGNVSEPTPPIVLHIDATAPAVPQAITGTDDVAWYQGAINHNGLTNDAQPTLSGVVEGNASVTI</sequence>
<accession>A0A485CXB4</accession>
<evidence type="ECO:0000259" key="1">
    <source>
        <dbReference type="Pfam" id="PF19077"/>
    </source>
</evidence>